<gene>
    <name evidence="6" type="ORF">C2134_19220</name>
</gene>
<feature type="transmembrane region" description="Helical" evidence="5">
    <location>
        <begin position="378"/>
        <end position="397"/>
    </location>
</feature>
<feature type="transmembrane region" description="Helical" evidence="5">
    <location>
        <begin position="216"/>
        <end position="239"/>
    </location>
</feature>
<evidence type="ECO:0000313" key="7">
    <source>
        <dbReference type="Proteomes" id="UP000236416"/>
    </source>
</evidence>
<feature type="transmembrane region" description="Helical" evidence="5">
    <location>
        <begin position="146"/>
        <end position="171"/>
    </location>
</feature>
<keyword evidence="4 5" id="KW-0472">Membrane</keyword>
<protein>
    <submittedName>
        <fullName evidence="6">Voltage-gated chloride channel protein</fullName>
    </submittedName>
</protein>
<dbReference type="Pfam" id="PF00654">
    <property type="entry name" value="Voltage_CLC"/>
    <property type="match status" value="1"/>
</dbReference>
<dbReference type="CDD" id="cd03682">
    <property type="entry name" value="ClC_sycA_like"/>
    <property type="match status" value="1"/>
</dbReference>
<evidence type="ECO:0000256" key="4">
    <source>
        <dbReference type="ARBA" id="ARBA00023136"/>
    </source>
</evidence>
<evidence type="ECO:0000256" key="2">
    <source>
        <dbReference type="ARBA" id="ARBA00022692"/>
    </source>
</evidence>
<reference evidence="6 7" key="1">
    <citation type="submission" date="2018-01" db="EMBL/GenBank/DDBJ databases">
        <title>Genomic Sequence of Chromobacterium MWU13-2610 from wild cranberry bogs within the Cape Cod National Seashore.</title>
        <authorList>
            <person name="O'Hara-Hanley K."/>
            <person name="Soby S."/>
            <person name="Harrison A."/>
        </authorList>
    </citation>
    <scope>NUCLEOTIDE SEQUENCE [LARGE SCALE GENOMIC DNA]</scope>
    <source>
        <strain evidence="6 7">MWU13-2610</strain>
    </source>
</reference>
<evidence type="ECO:0000256" key="5">
    <source>
        <dbReference type="SAM" id="Phobius"/>
    </source>
</evidence>
<dbReference type="PANTHER" id="PTHR43427">
    <property type="entry name" value="CHLORIDE CHANNEL PROTEIN CLC-E"/>
    <property type="match status" value="1"/>
</dbReference>
<comment type="caution">
    <text evidence="6">The sequence shown here is derived from an EMBL/GenBank/DDBJ whole genome shotgun (WGS) entry which is preliminary data.</text>
</comment>
<proteinExistence type="predicted"/>
<dbReference type="EMBL" id="PPTF01000085">
    <property type="protein sequence ID" value="POA97083.1"/>
    <property type="molecule type" value="Genomic_DNA"/>
</dbReference>
<dbReference type="PRINTS" id="PR00762">
    <property type="entry name" value="CLCHANNEL"/>
</dbReference>
<sequence length="442" mass="46515">MIPKLIPERLSVLPFIGKWTLLSLLVAALVGSASAFFLFSLEWATHTRIAHAWLIWLLPLGGFAVGMLYLWFGREVEGGNNLLIDEIHDPKKTIPLRMAPLVLIGTVITHLFGGSAGREGTAVQMGGALADQVHKLFGLPTSERRLLLMAGISAGFASVFGTPLAGAIFGLEVLAIGRMRYDAILPCLLAAVAGDQVGLLWGVQHTHYAIPYIPQPTALCLGAAMAAGVVFGLTGKLFAESVHALAALFKRFVAFAPLRPLIGGGCVAIAASLFDARAYLGLGIPNIVAAFQHPLPSYDFAGKLAFTIATLGAGFKGGEVTPLFYIGATLGNALSPLLHLPFPLLAGMGFVAVFAGAANTPLASTVMAMELFGPEIGIYAGLACVVAYLCSGHSGIYRAQRVGIAKRRGVPENIRLSEWAELRKAPRPSSLQADAGPQNTQS</sequence>
<evidence type="ECO:0000256" key="1">
    <source>
        <dbReference type="ARBA" id="ARBA00004141"/>
    </source>
</evidence>
<dbReference type="Proteomes" id="UP000236416">
    <property type="component" value="Unassembled WGS sequence"/>
</dbReference>
<dbReference type="RefSeq" id="WP_103321693.1">
    <property type="nucleotide sequence ID" value="NZ_PPTF01000085.1"/>
</dbReference>
<name>A0A2K4MJ25_9NEIS</name>
<dbReference type="GO" id="GO:0016020">
    <property type="term" value="C:membrane"/>
    <property type="evidence" value="ECO:0007669"/>
    <property type="project" value="UniProtKB-SubCell"/>
</dbReference>
<dbReference type="AlphaFoldDB" id="A0A2K4MJ25"/>
<feature type="transmembrane region" description="Helical" evidence="5">
    <location>
        <begin position="183"/>
        <end position="204"/>
    </location>
</feature>
<accession>A0A2K4MJ25</accession>
<keyword evidence="7" id="KW-1185">Reference proteome</keyword>
<comment type="subcellular location">
    <subcellularLocation>
        <location evidence="1">Membrane</location>
        <topology evidence="1">Multi-pass membrane protein</topology>
    </subcellularLocation>
</comment>
<dbReference type="InterPro" id="IPR014743">
    <property type="entry name" value="Cl-channel_core"/>
</dbReference>
<organism evidence="6 7">
    <name type="scientific">Chromobacterium sinusclupearum</name>
    <dbReference type="NCBI Taxonomy" id="2077146"/>
    <lineage>
        <taxon>Bacteria</taxon>
        <taxon>Pseudomonadati</taxon>
        <taxon>Pseudomonadota</taxon>
        <taxon>Betaproteobacteria</taxon>
        <taxon>Neisseriales</taxon>
        <taxon>Chromobacteriaceae</taxon>
        <taxon>Chromobacterium</taxon>
    </lineage>
</organism>
<dbReference type="InterPro" id="IPR001807">
    <property type="entry name" value="ClC"/>
</dbReference>
<evidence type="ECO:0000256" key="3">
    <source>
        <dbReference type="ARBA" id="ARBA00022989"/>
    </source>
</evidence>
<dbReference type="PANTHER" id="PTHR43427:SF12">
    <property type="entry name" value="CHLORIDE TRANSPORTER"/>
    <property type="match status" value="1"/>
</dbReference>
<keyword evidence="2 5" id="KW-0812">Transmembrane</keyword>
<keyword evidence="3 5" id="KW-1133">Transmembrane helix</keyword>
<dbReference type="SUPFAM" id="SSF81340">
    <property type="entry name" value="Clc chloride channel"/>
    <property type="match status" value="1"/>
</dbReference>
<feature type="transmembrane region" description="Helical" evidence="5">
    <location>
        <begin position="300"/>
        <end position="325"/>
    </location>
</feature>
<feature type="transmembrane region" description="Helical" evidence="5">
    <location>
        <begin position="337"/>
        <end position="358"/>
    </location>
</feature>
<dbReference type="InterPro" id="IPR050368">
    <property type="entry name" value="ClC-type_chloride_channel"/>
</dbReference>
<dbReference type="Gene3D" id="1.10.3080.10">
    <property type="entry name" value="Clc chloride channel"/>
    <property type="match status" value="1"/>
</dbReference>
<evidence type="ECO:0000313" key="6">
    <source>
        <dbReference type="EMBL" id="POA97083.1"/>
    </source>
</evidence>
<feature type="transmembrane region" description="Helical" evidence="5">
    <location>
        <begin position="260"/>
        <end position="280"/>
    </location>
</feature>
<feature type="transmembrane region" description="Helical" evidence="5">
    <location>
        <begin position="53"/>
        <end position="73"/>
    </location>
</feature>
<dbReference type="GO" id="GO:0015108">
    <property type="term" value="F:chloride transmembrane transporter activity"/>
    <property type="evidence" value="ECO:0007669"/>
    <property type="project" value="InterPro"/>
</dbReference>
<feature type="transmembrane region" description="Helical" evidence="5">
    <location>
        <begin position="21"/>
        <end position="41"/>
    </location>
</feature>
<feature type="transmembrane region" description="Helical" evidence="5">
    <location>
        <begin position="94"/>
        <end position="113"/>
    </location>
</feature>